<evidence type="ECO:0000313" key="1">
    <source>
        <dbReference type="EMBL" id="KAJ9489952.1"/>
    </source>
</evidence>
<accession>A0AAI9TMV7</accession>
<organism evidence="1 2">
    <name type="scientific">Penicillium thymicola</name>
    <dbReference type="NCBI Taxonomy" id="293382"/>
    <lineage>
        <taxon>Eukaryota</taxon>
        <taxon>Fungi</taxon>
        <taxon>Dikarya</taxon>
        <taxon>Ascomycota</taxon>
        <taxon>Pezizomycotina</taxon>
        <taxon>Eurotiomycetes</taxon>
        <taxon>Eurotiomycetidae</taxon>
        <taxon>Eurotiales</taxon>
        <taxon>Aspergillaceae</taxon>
        <taxon>Penicillium</taxon>
    </lineage>
</organism>
<name>A0AAI9TMV7_PENTH</name>
<gene>
    <name evidence="1" type="ORF">VN97_g3326</name>
</gene>
<keyword evidence="2" id="KW-1185">Reference proteome</keyword>
<reference evidence="1" key="1">
    <citation type="submission" date="2015-06" db="EMBL/GenBank/DDBJ databases">
        <authorList>
            <person name="Nguyen H."/>
        </authorList>
    </citation>
    <scope>NUCLEOTIDE SEQUENCE</scope>
    <source>
        <strain evidence="1">DAOM 180753</strain>
    </source>
</reference>
<dbReference type="AlphaFoldDB" id="A0AAI9TMV7"/>
<evidence type="ECO:0000313" key="2">
    <source>
        <dbReference type="Proteomes" id="UP001227192"/>
    </source>
</evidence>
<sequence>MWRKQEKDDRIYPIKIHLPLKLAAKRSANSIHVQFTFNSRFNSLLQIHFRFNSRFNSLLQIHFRFTSDSIQIQYST</sequence>
<dbReference type="Proteomes" id="UP001227192">
    <property type="component" value="Unassembled WGS sequence"/>
</dbReference>
<proteinExistence type="predicted"/>
<reference evidence="1" key="2">
    <citation type="journal article" date="2016" name="Fungal Biol.">
        <title>Ochratoxin A production by Penicillium thymicola.</title>
        <authorList>
            <person name="Nguyen H.D.T."/>
            <person name="McMullin D.R."/>
            <person name="Ponomareva E."/>
            <person name="Riley R."/>
            <person name="Pomraning K.R."/>
            <person name="Baker S.E."/>
            <person name="Seifert K.A."/>
        </authorList>
    </citation>
    <scope>NUCLEOTIDE SEQUENCE</scope>
    <source>
        <strain evidence="1">DAOM 180753</strain>
    </source>
</reference>
<dbReference type="EMBL" id="LACB01000070">
    <property type="protein sequence ID" value="KAJ9489952.1"/>
    <property type="molecule type" value="Genomic_DNA"/>
</dbReference>
<protein>
    <submittedName>
        <fullName evidence="1">Uncharacterized protein</fullName>
    </submittedName>
</protein>
<comment type="caution">
    <text evidence="1">The sequence shown here is derived from an EMBL/GenBank/DDBJ whole genome shotgun (WGS) entry which is preliminary data.</text>
</comment>